<comment type="caution">
    <text evidence="12">The sequence shown here is derived from an EMBL/GenBank/DDBJ whole genome shotgun (WGS) entry which is preliminary data.</text>
</comment>
<name>A0AAD5YFM8_9APHY</name>
<feature type="compositionally biased region" description="Basic and acidic residues" evidence="10">
    <location>
        <begin position="321"/>
        <end position="338"/>
    </location>
</feature>
<evidence type="ECO:0000256" key="10">
    <source>
        <dbReference type="SAM" id="MobiDB-lite"/>
    </source>
</evidence>
<dbReference type="CDD" id="cd14966">
    <property type="entry name" value="7tmD_STE3"/>
    <property type="match status" value="1"/>
</dbReference>
<evidence type="ECO:0000256" key="2">
    <source>
        <dbReference type="ARBA" id="ARBA00011085"/>
    </source>
</evidence>
<keyword evidence="13" id="KW-1185">Reference proteome</keyword>
<keyword evidence="7 11" id="KW-0472">Membrane</keyword>
<evidence type="ECO:0000256" key="7">
    <source>
        <dbReference type="ARBA" id="ARBA00023136"/>
    </source>
</evidence>
<protein>
    <recommendedName>
        <fullName evidence="14">Pheromone receptor</fullName>
    </recommendedName>
</protein>
<evidence type="ECO:0000256" key="11">
    <source>
        <dbReference type="SAM" id="Phobius"/>
    </source>
</evidence>
<evidence type="ECO:0000256" key="4">
    <source>
        <dbReference type="ARBA" id="ARBA00022692"/>
    </source>
</evidence>
<feature type="transmembrane region" description="Helical" evidence="11">
    <location>
        <begin position="29"/>
        <end position="49"/>
    </location>
</feature>
<dbReference type="PANTHER" id="PTHR28097:SF1">
    <property type="entry name" value="PHEROMONE A FACTOR RECEPTOR"/>
    <property type="match status" value="1"/>
</dbReference>
<gene>
    <name evidence="12" type="ORF">NLI96_g3454</name>
</gene>
<comment type="similarity">
    <text evidence="2">Belongs to the G-protein coupled receptor 4 family.</text>
</comment>
<comment type="subcellular location">
    <subcellularLocation>
        <location evidence="1">Membrane</location>
        <topology evidence="1">Multi-pass membrane protein</topology>
    </subcellularLocation>
</comment>
<feature type="transmembrane region" description="Helical" evidence="11">
    <location>
        <begin position="119"/>
        <end position="140"/>
    </location>
</feature>
<keyword evidence="5 11" id="KW-1133">Transmembrane helix</keyword>
<keyword evidence="4 11" id="KW-0812">Transmembrane</keyword>
<dbReference type="PRINTS" id="PR00899">
    <property type="entry name" value="GPCRSTE3"/>
</dbReference>
<keyword evidence="6" id="KW-0297">G-protein coupled receptor</keyword>
<feature type="transmembrane region" description="Helical" evidence="11">
    <location>
        <begin position="229"/>
        <end position="248"/>
    </location>
</feature>
<evidence type="ECO:0000313" key="13">
    <source>
        <dbReference type="Proteomes" id="UP001212997"/>
    </source>
</evidence>
<evidence type="ECO:0000256" key="3">
    <source>
        <dbReference type="ARBA" id="ARBA00022507"/>
    </source>
</evidence>
<reference evidence="12" key="1">
    <citation type="submission" date="2022-07" db="EMBL/GenBank/DDBJ databases">
        <title>Genome Sequence of Physisporinus lineatus.</title>
        <authorList>
            <person name="Buettner E."/>
        </authorList>
    </citation>
    <scope>NUCLEOTIDE SEQUENCE</scope>
    <source>
        <strain evidence="12">VT162</strain>
    </source>
</reference>
<keyword evidence="3" id="KW-0589">Pheromone response</keyword>
<dbReference type="PANTHER" id="PTHR28097">
    <property type="entry name" value="PHEROMONE A FACTOR RECEPTOR"/>
    <property type="match status" value="1"/>
</dbReference>
<keyword evidence="8" id="KW-0675">Receptor</keyword>
<dbReference type="Pfam" id="PF02076">
    <property type="entry name" value="STE3"/>
    <property type="match status" value="1"/>
</dbReference>
<dbReference type="EMBL" id="JANAWD010000088">
    <property type="protein sequence ID" value="KAJ3487557.1"/>
    <property type="molecule type" value="Genomic_DNA"/>
</dbReference>
<feature type="compositionally biased region" description="Polar residues" evidence="10">
    <location>
        <begin position="292"/>
        <end position="304"/>
    </location>
</feature>
<feature type="transmembrane region" description="Helical" evidence="11">
    <location>
        <begin position="161"/>
        <end position="183"/>
    </location>
</feature>
<dbReference type="GO" id="GO:0004932">
    <property type="term" value="F:mating-type factor pheromone receptor activity"/>
    <property type="evidence" value="ECO:0007669"/>
    <property type="project" value="InterPro"/>
</dbReference>
<dbReference type="AlphaFoldDB" id="A0AAD5YFM8"/>
<evidence type="ECO:0000256" key="6">
    <source>
        <dbReference type="ARBA" id="ARBA00023040"/>
    </source>
</evidence>
<evidence type="ECO:0008006" key="14">
    <source>
        <dbReference type="Google" id="ProtNLM"/>
    </source>
</evidence>
<keyword evidence="9" id="KW-0807">Transducer</keyword>
<evidence type="ECO:0000313" key="12">
    <source>
        <dbReference type="EMBL" id="KAJ3487557.1"/>
    </source>
</evidence>
<organism evidence="12 13">
    <name type="scientific">Meripilus lineatus</name>
    <dbReference type="NCBI Taxonomy" id="2056292"/>
    <lineage>
        <taxon>Eukaryota</taxon>
        <taxon>Fungi</taxon>
        <taxon>Dikarya</taxon>
        <taxon>Basidiomycota</taxon>
        <taxon>Agaricomycotina</taxon>
        <taxon>Agaricomycetes</taxon>
        <taxon>Polyporales</taxon>
        <taxon>Meripilaceae</taxon>
        <taxon>Meripilus</taxon>
    </lineage>
</organism>
<evidence type="ECO:0000256" key="1">
    <source>
        <dbReference type="ARBA" id="ARBA00004141"/>
    </source>
</evidence>
<evidence type="ECO:0000256" key="8">
    <source>
        <dbReference type="ARBA" id="ARBA00023170"/>
    </source>
</evidence>
<feature type="transmembrane region" description="Helical" evidence="11">
    <location>
        <begin position="69"/>
        <end position="90"/>
    </location>
</feature>
<dbReference type="Proteomes" id="UP001212997">
    <property type="component" value="Unassembled WGS sequence"/>
</dbReference>
<sequence>MEYKILEFFIGAIMFRDNVTNSAPVFCDITIRISYASGVGTVAAGLVIARRVSEIASGRMMRHSKRRIILTDLAIGLTPPLVQIIIFWFVQGHRFDILEDVGCLYAVPSTLLSLFLTDLWPVVIGIVSMGYSVITIRALNRRRREQLDLMCEGLTFDQYRRLIWMATVEMAATVPISIWIITIKYTPPAYYPWKGFADLHWGFSRVDQIPSISWLADRLTRQGVEESRWISIACAIWYFAIFGTTTEARNRYKAVILKPLELLGVRTKTTDGRSTGRGPNNTSLVFAGRSVRTPQTDRSTQENSMEGIRSMPSLGSVSGKGRRDSFELSNGRDPDVIV</sequence>
<dbReference type="InterPro" id="IPR001499">
    <property type="entry name" value="GPCR_STE3"/>
</dbReference>
<dbReference type="GO" id="GO:0005886">
    <property type="term" value="C:plasma membrane"/>
    <property type="evidence" value="ECO:0007669"/>
    <property type="project" value="TreeGrafter"/>
</dbReference>
<proteinExistence type="inferred from homology"/>
<evidence type="ECO:0000256" key="5">
    <source>
        <dbReference type="ARBA" id="ARBA00022989"/>
    </source>
</evidence>
<dbReference type="GO" id="GO:0000750">
    <property type="term" value="P:pheromone-dependent signal transduction involved in conjugation with cellular fusion"/>
    <property type="evidence" value="ECO:0007669"/>
    <property type="project" value="TreeGrafter"/>
</dbReference>
<accession>A0AAD5YFM8</accession>
<feature type="region of interest" description="Disordered" evidence="10">
    <location>
        <begin position="269"/>
        <end position="338"/>
    </location>
</feature>
<evidence type="ECO:0000256" key="9">
    <source>
        <dbReference type="ARBA" id="ARBA00023224"/>
    </source>
</evidence>